<dbReference type="InterPro" id="IPR000515">
    <property type="entry name" value="MetI-like"/>
</dbReference>
<sequence length="300" mass="33762">MVRSRRRITATERNEYLLFLLLVGPNLLLFGVFTYWPLFYNGYLSFVRWDMLAPIKIWVGLDNYRYLFTSPEFGTILWNTVVFTVSAVLLTCGIGLLMALLLNQPLRGRVAVRGIVFSPVMLSGAAIGIVWIYIFDPRYGLLDFFIRGVGLRSPNWLLDTSWAMTAVIIVHVWKTLGYAVVIYLAGLQAIPRELYEAALVDGAGTWARFRHVTLPGLSPVTFFLVITTVLAAFQSFDIIKVMTDGGPVNATTTLIYYLYEEGFVGFNAGRAGVAAVVLFLAMFVFTLVQMRYSERSVHYA</sequence>
<evidence type="ECO:0000256" key="5">
    <source>
        <dbReference type="ARBA" id="ARBA00022989"/>
    </source>
</evidence>
<dbReference type="EMBL" id="VIGC01000025">
    <property type="protein sequence ID" value="TQE94294.1"/>
    <property type="molecule type" value="Genomic_DNA"/>
</dbReference>
<keyword evidence="2 7" id="KW-0813">Transport</keyword>
<feature type="transmembrane region" description="Helical" evidence="7">
    <location>
        <begin position="216"/>
        <end position="236"/>
    </location>
</feature>
<feature type="transmembrane region" description="Helical" evidence="7">
    <location>
        <begin position="76"/>
        <end position="102"/>
    </location>
</feature>
<evidence type="ECO:0000259" key="8">
    <source>
        <dbReference type="PROSITE" id="PS50928"/>
    </source>
</evidence>
<dbReference type="OrthoDB" id="9809173at2"/>
<evidence type="ECO:0000256" key="7">
    <source>
        <dbReference type="RuleBase" id="RU363032"/>
    </source>
</evidence>
<keyword evidence="10" id="KW-1185">Reference proteome</keyword>
<feature type="transmembrane region" description="Helical" evidence="7">
    <location>
        <begin position="162"/>
        <end position="185"/>
    </location>
</feature>
<dbReference type="Pfam" id="PF00528">
    <property type="entry name" value="BPD_transp_1"/>
    <property type="match status" value="1"/>
</dbReference>
<proteinExistence type="inferred from homology"/>
<accession>A0A540VC01</accession>
<comment type="caution">
    <text evidence="9">The sequence shown here is derived from an EMBL/GenBank/DDBJ whole genome shotgun (WGS) entry which is preliminary data.</text>
</comment>
<dbReference type="RefSeq" id="WP_141611400.1">
    <property type="nucleotide sequence ID" value="NZ_VIGC02000025.1"/>
</dbReference>
<evidence type="ECO:0000256" key="2">
    <source>
        <dbReference type="ARBA" id="ARBA00022448"/>
    </source>
</evidence>
<keyword evidence="3" id="KW-1003">Cell membrane</keyword>
<keyword evidence="5 7" id="KW-1133">Transmembrane helix</keyword>
<feature type="transmembrane region" description="Helical" evidence="7">
    <location>
        <begin position="16"/>
        <end position="36"/>
    </location>
</feature>
<dbReference type="InParanoid" id="A0A540VC01"/>
<evidence type="ECO:0000256" key="4">
    <source>
        <dbReference type="ARBA" id="ARBA00022692"/>
    </source>
</evidence>
<organism evidence="9 10">
    <name type="scientific">Litorilinea aerophila</name>
    <dbReference type="NCBI Taxonomy" id="1204385"/>
    <lineage>
        <taxon>Bacteria</taxon>
        <taxon>Bacillati</taxon>
        <taxon>Chloroflexota</taxon>
        <taxon>Caldilineae</taxon>
        <taxon>Caldilineales</taxon>
        <taxon>Caldilineaceae</taxon>
        <taxon>Litorilinea</taxon>
    </lineage>
</organism>
<dbReference type="AlphaFoldDB" id="A0A540VC01"/>
<comment type="subcellular location">
    <subcellularLocation>
        <location evidence="1 7">Cell membrane</location>
        <topology evidence="1 7">Multi-pass membrane protein</topology>
    </subcellularLocation>
</comment>
<feature type="transmembrane region" description="Helical" evidence="7">
    <location>
        <begin position="268"/>
        <end position="288"/>
    </location>
</feature>
<evidence type="ECO:0000256" key="6">
    <source>
        <dbReference type="ARBA" id="ARBA00023136"/>
    </source>
</evidence>
<feature type="domain" description="ABC transmembrane type-1" evidence="8">
    <location>
        <begin position="77"/>
        <end position="289"/>
    </location>
</feature>
<dbReference type="FunCoup" id="A0A540VC01">
    <property type="interactions" value="80"/>
</dbReference>
<evidence type="ECO:0000313" key="10">
    <source>
        <dbReference type="Proteomes" id="UP000317371"/>
    </source>
</evidence>
<dbReference type="GO" id="GO:0005886">
    <property type="term" value="C:plasma membrane"/>
    <property type="evidence" value="ECO:0007669"/>
    <property type="project" value="UniProtKB-SubCell"/>
</dbReference>
<dbReference type="InterPro" id="IPR051393">
    <property type="entry name" value="ABC_transporter_permease"/>
</dbReference>
<dbReference type="Proteomes" id="UP000317371">
    <property type="component" value="Unassembled WGS sequence"/>
</dbReference>
<keyword evidence="6 7" id="KW-0472">Membrane</keyword>
<feature type="transmembrane region" description="Helical" evidence="7">
    <location>
        <begin position="114"/>
        <end position="134"/>
    </location>
</feature>
<gene>
    <name evidence="9" type="ORF">FKZ61_17235</name>
</gene>
<evidence type="ECO:0000313" key="9">
    <source>
        <dbReference type="EMBL" id="TQE94294.1"/>
    </source>
</evidence>
<dbReference type="Gene3D" id="1.10.3720.10">
    <property type="entry name" value="MetI-like"/>
    <property type="match status" value="1"/>
</dbReference>
<reference evidence="9 10" key="1">
    <citation type="submission" date="2019-06" db="EMBL/GenBank/DDBJ databases">
        <title>Genome sequence of Litorilinea aerophila BAA-2444.</title>
        <authorList>
            <person name="Maclea K.S."/>
            <person name="Maurais E.G."/>
            <person name="Iannazzi L.C."/>
        </authorList>
    </citation>
    <scope>NUCLEOTIDE SEQUENCE [LARGE SCALE GENOMIC DNA]</scope>
    <source>
        <strain evidence="9 10">ATCC BAA-2444</strain>
    </source>
</reference>
<keyword evidence="4 7" id="KW-0812">Transmembrane</keyword>
<dbReference type="InterPro" id="IPR035906">
    <property type="entry name" value="MetI-like_sf"/>
</dbReference>
<dbReference type="PROSITE" id="PS50928">
    <property type="entry name" value="ABC_TM1"/>
    <property type="match status" value="1"/>
</dbReference>
<dbReference type="SUPFAM" id="SSF161098">
    <property type="entry name" value="MetI-like"/>
    <property type="match status" value="1"/>
</dbReference>
<dbReference type="PANTHER" id="PTHR30193">
    <property type="entry name" value="ABC TRANSPORTER PERMEASE PROTEIN"/>
    <property type="match status" value="1"/>
</dbReference>
<name>A0A540VC01_9CHLR</name>
<protein>
    <submittedName>
        <fullName evidence="9">Sugar ABC transporter permease</fullName>
    </submittedName>
</protein>
<dbReference type="CDD" id="cd06261">
    <property type="entry name" value="TM_PBP2"/>
    <property type="match status" value="1"/>
</dbReference>
<dbReference type="PANTHER" id="PTHR30193:SF37">
    <property type="entry name" value="INNER MEMBRANE ABC TRANSPORTER PERMEASE PROTEIN YCJO"/>
    <property type="match status" value="1"/>
</dbReference>
<evidence type="ECO:0000256" key="1">
    <source>
        <dbReference type="ARBA" id="ARBA00004651"/>
    </source>
</evidence>
<dbReference type="GO" id="GO:0055085">
    <property type="term" value="P:transmembrane transport"/>
    <property type="evidence" value="ECO:0007669"/>
    <property type="project" value="InterPro"/>
</dbReference>
<comment type="similarity">
    <text evidence="7">Belongs to the binding-protein-dependent transport system permease family.</text>
</comment>
<evidence type="ECO:0000256" key="3">
    <source>
        <dbReference type="ARBA" id="ARBA00022475"/>
    </source>
</evidence>